<proteinExistence type="predicted"/>
<gene>
    <name evidence="1" type="ORF">KME60_24590</name>
</gene>
<organism evidence="1 2">
    <name type="scientific">Cyanomargarita calcarea GSE-NOS-MK-12-04C</name>
    <dbReference type="NCBI Taxonomy" id="2839659"/>
    <lineage>
        <taxon>Bacteria</taxon>
        <taxon>Bacillati</taxon>
        <taxon>Cyanobacteriota</taxon>
        <taxon>Cyanophyceae</taxon>
        <taxon>Nostocales</taxon>
        <taxon>Cyanomargaritaceae</taxon>
        <taxon>Cyanomargarita</taxon>
    </lineage>
</organism>
<name>A0A951QSY4_9CYAN</name>
<evidence type="ECO:0000313" key="1">
    <source>
        <dbReference type="EMBL" id="MBW4670507.1"/>
    </source>
</evidence>
<dbReference type="Proteomes" id="UP000729701">
    <property type="component" value="Unassembled WGS sequence"/>
</dbReference>
<dbReference type="EMBL" id="JAHHGZ010000032">
    <property type="protein sequence ID" value="MBW4670507.1"/>
    <property type="molecule type" value="Genomic_DNA"/>
</dbReference>
<sequence>MIDPLTTEAIKAVKANQNAGIQVKMIAGDKFAAFFELVELSLKPINSKMQ</sequence>
<reference evidence="1" key="1">
    <citation type="submission" date="2021-05" db="EMBL/GenBank/DDBJ databases">
        <authorList>
            <person name="Pietrasiak N."/>
            <person name="Ward R."/>
            <person name="Stajich J.E."/>
            <person name="Kurbessoian T."/>
        </authorList>
    </citation>
    <scope>NUCLEOTIDE SEQUENCE</scope>
    <source>
        <strain evidence="1">GSE-NOS-MK-12-04C</strain>
    </source>
</reference>
<dbReference type="AlphaFoldDB" id="A0A951QSY4"/>
<protein>
    <submittedName>
        <fullName evidence="1">Uncharacterized protein</fullName>
    </submittedName>
</protein>
<accession>A0A951QSY4</accession>
<comment type="caution">
    <text evidence="1">The sequence shown here is derived from an EMBL/GenBank/DDBJ whole genome shotgun (WGS) entry which is preliminary data.</text>
</comment>
<evidence type="ECO:0000313" key="2">
    <source>
        <dbReference type="Proteomes" id="UP000729701"/>
    </source>
</evidence>
<reference evidence="1" key="2">
    <citation type="journal article" date="2022" name="Microbiol. Resour. Announc.">
        <title>Metagenome Sequencing to Explore Phylogenomics of Terrestrial Cyanobacteria.</title>
        <authorList>
            <person name="Ward R.D."/>
            <person name="Stajich J.E."/>
            <person name="Johansen J.R."/>
            <person name="Huntemann M."/>
            <person name="Clum A."/>
            <person name="Foster B."/>
            <person name="Foster B."/>
            <person name="Roux S."/>
            <person name="Palaniappan K."/>
            <person name="Varghese N."/>
            <person name="Mukherjee S."/>
            <person name="Reddy T.B.K."/>
            <person name="Daum C."/>
            <person name="Copeland A."/>
            <person name="Chen I.A."/>
            <person name="Ivanova N.N."/>
            <person name="Kyrpides N.C."/>
            <person name="Shapiro N."/>
            <person name="Eloe-Fadrosh E.A."/>
            <person name="Pietrasiak N."/>
        </authorList>
    </citation>
    <scope>NUCLEOTIDE SEQUENCE</scope>
    <source>
        <strain evidence="1">GSE-NOS-MK-12-04C</strain>
    </source>
</reference>